<dbReference type="InterPro" id="IPR025736">
    <property type="entry name" value="PucR_C-HTH_dom"/>
</dbReference>
<organism evidence="2 3">
    <name type="scientific">Cohnella boryungensis</name>
    <dbReference type="NCBI Taxonomy" id="768479"/>
    <lineage>
        <taxon>Bacteria</taxon>
        <taxon>Bacillati</taxon>
        <taxon>Bacillota</taxon>
        <taxon>Bacilli</taxon>
        <taxon>Bacillales</taxon>
        <taxon>Paenibacillaceae</taxon>
        <taxon>Cohnella</taxon>
    </lineage>
</organism>
<dbReference type="InterPro" id="IPR042070">
    <property type="entry name" value="PucR_C-HTH_sf"/>
</dbReference>
<comment type="caution">
    <text evidence="2">The sequence shown here is derived from an EMBL/GenBank/DDBJ whole genome shotgun (WGS) entry which is preliminary data.</text>
</comment>
<feature type="domain" description="PucR C-terminal helix-turn-helix" evidence="1">
    <location>
        <begin position="5"/>
        <end position="36"/>
    </location>
</feature>
<proteinExistence type="predicted"/>
<accession>A0ABV8S3C2</accession>
<evidence type="ECO:0000259" key="1">
    <source>
        <dbReference type="Pfam" id="PF13556"/>
    </source>
</evidence>
<protein>
    <submittedName>
        <fullName evidence="2">Helix-turn-helix domain-containing protein</fullName>
    </submittedName>
</protein>
<evidence type="ECO:0000313" key="2">
    <source>
        <dbReference type="EMBL" id="MFC4302059.1"/>
    </source>
</evidence>
<dbReference type="Proteomes" id="UP001595755">
    <property type="component" value="Unassembled WGS sequence"/>
</dbReference>
<evidence type="ECO:0000313" key="3">
    <source>
        <dbReference type="Proteomes" id="UP001595755"/>
    </source>
</evidence>
<sequence>MWGFYFECNCKAKETAEQVFVHYDTINYRLERIKERARSSA</sequence>
<dbReference type="Gene3D" id="1.10.10.2840">
    <property type="entry name" value="PucR C-terminal helix-turn-helix domain"/>
    <property type="match status" value="1"/>
</dbReference>
<dbReference type="EMBL" id="JBHSED010000002">
    <property type="protein sequence ID" value="MFC4302059.1"/>
    <property type="molecule type" value="Genomic_DNA"/>
</dbReference>
<gene>
    <name evidence="2" type="ORF">ACFO1S_01240</name>
</gene>
<name>A0ABV8S3C2_9BACL</name>
<reference evidence="3" key="1">
    <citation type="journal article" date="2019" name="Int. J. Syst. Evol. Microbiol.">
        <title>The Global Catalogue of Microorganisms (GCM) 10K type strain sequencing project: providing services to taxonomists for standard genome sequencing and annotation.</title>
        <authorList>
            <consortium name="The Broad Institute Genomics Platform"/>
            <consortium name="The Broad Institute Genome Sequencing Center for Infectious Disease"/>
            <person name="Wu L."/>
            <person name="Ma J."/>
        </authorList>
    </citation>
    <scope>NUCLEOTIDE SEQUENCE [LARGE SCALE GENOMIC DNA]</scope>
    <source>
        <strain evidence="3">CGMCC 4.1641</strain>
    </source>
</reference>
<dbReference type="RefSeq" id="WP_204605694.1">
    <property type="nucleotide sequence ID" value="NZ_JBHSED010000002.1"/>
</dbReference>
<keyword evidence="3" id="KW-1185">Reference proteome</keyword>
<dbReference type="Pfam" id="PF13556">
    <property type="entry name" value="HTH_30"/>
    <property type="match status" value="1"/>
</dbReference>